<dbReference type="AlphaFoldDB" id="E1IFT1"/>
<keyword evidence="3" id="KW-1185">Reference proteome</keyword>
<accession>E1IFT1</accession>
<organism evidence="2 3">
    <name type="scientific">Oscillochloris trichoides DG-6</name>
    <dbReference type="NCBI Taxonomy" id="765420"/>
    <lineage>
        <taxon>Bacteria</taxon>
        <taxon>Bacillati</taxon>
        <taxon>Chloroflexota</taxon>
        <taxon>Chloroflexia</taxon>
        <taxon>Chloroflexales</taxon>
        <taxon>Chloroflexineae</taxon>
        <taxon>Oscillochloridaceae</taxon>
        <taxon>Oscillochloris</taxon>
    </lineage>
</organism>
<keyword evidence="1" id="KW-0472">Membrane</keyword>
<dbReference type="Proteomes" id="UP000054010">
    <property type="component" value="Unassembled WGS sequence"/>
</dbReference>
<keyword evidence="1" id="KW-1133">Transmembrane helix</keyword>
<feature type="transmembrane region" description="Helical" evidence="1">
    <location>
        <begin position="55"/>
        <end position="75"/>
    </location>
</feature>
<name>E1IFT1_9CHLR</name>
<feature type="transmembrane region" description="Helical" evidence="1">
    <location>
        <begin position="7"/>
        <end position="24"/>
    </location>
</feature>
<reference evidence="2 3" key="1">
    <citation type="journal article" date="2011" name="J. Bacteriol.">
        <title>Draft genome sequence of the anoxygenic filamentous phototrophic bacterium Oscillochloris trichoides subsp. DG-6.</title>
        <authorList>
            <person name="Kuznetsov B.B."/>
            <person name="Ivanovsky R.N."/>
            <person name="Keppen O.I."/>
            <person name="Sukhacheva M.V."/>
            <person name="Bumazhkin B.K."/>
            <person name="Patutina E.O."/>
            <person name="Beletsky A.V."/>
            <person name="Mardanov A.V."/>
            <person name="Baslerov R.V."/>
            <person name="Panteleeva A.N."/>
            <person name="Kolganova T.V."/>
            <person name="Ravin N.V."/>
            <person name="Skryabin K.G."/>
        </authorList>
    </citation>
    <scope>NUCLEOTIDE SEQUENCE [LARGE SCALE GENOMIC DNA]</scope>
    <source>
        <strain evidence="2 3">DG-6</strain>
    </source>
</reference>
<proteinExistence type="predicted"/>
<feature type="transmembrane region" description="Helical" evidence="1">
    <location>
        <begin position="106"/>
        <end position="127"/>
    </location>
</feature>
<feature type="transmembrane region" description="Helical" evidence="1">
    <location>
        <begin position="82"/>
        <end position="100"/>
    </location>
</feature>
<comment type="caution">
    <text evidence="2">The sequence shown here is derived from an EMBL/GenBank/DDBJ whole genome shotgun (WGS) entry which is preliminary data.</text>
</comment>
<dbReference type="EMBL" id="ADVR01000094">
    <property type="protein sequence ID" value="EFO79972.1"/>
    <property type="molecule type" value="Genomic_DNA"/>
</dbReference>
<keyword evidence="1" id="KW-0812">Transmembrane</keyword>
<gene>
    <name evidence="2" type="ORF">OSCT_2182</name>
</gene>
<sequence>MPILENRIVRAYLVIAMGAILYMIRRYALPTFFEAEGVPFDIAGPSALASCYNGFAINTCADGFIVGLTIIGVIIATGWGSLGMTIFAIIVAIPPAVLYFSLSPIWAPLLSLLIIPIALEIGLRFLVPGSGE</sequence>
<protein>
    <submittedName>
        <fullName evidence="2">Uncharacterized protein</fullName>
    </submittedName>
</protein>
<evidence type="ECO:0000256" key="1">
    <source>
        <dbReference type="SAM" id="Phobius"/>
    </source>
</evidence>
<evidence type="ECO:0000313" key="3">
    <source>
        <dbReference type="Proteomes" id="UP000054010"/>
    </source>
</evidence>
<dbReference type="STRING" id="765420.OSCT_2182"/>
<dbReference type="HOGENOM" id="CLU_1914965_0_0_0"/>
<dbReference type="OrthoDB" id="162169at2"/>
<evidence type="ECO:0000313" key="2">
    <source>
        <dbReference type="EMBL" id="EFO79972.1"/>
    </source>
</evidence>